<evidence type="ECO:0000313" key="1">
    <source>
        <dbReference type="EMBL" id="MFC7338176.1"/>
    </source>
</evidence>
<dbReference type="Gene3D" id="3.50.30.50">
    <property type="entry name" value="Putative cyclase"/>
    <property type="match status" value="1"/>
</dbReference>
<dbReference type="EC" id="3.5.-.-" evidence="1"/>
<comment type="caution">
    <text evidence="1">The sequence shown here is derived from an EMBL/GenBank/DDBJ whole genome shotgun (WGS) entry which is preliminary data.</text>
</comment>
<dbReference type="PANTHER" id="PTHR31118">
    <property type="entry name" value="CYCLASE-LIKE PROTEIN 2"/>
    <property type="match status" value="1"/>
</dbReference>
<keyword evidence="1" id="KW-0378">Hydrolase</keyword>
<gene>
    <name evidence="1" type="ORF">ACFQY0_13360</name>
</gene>
<dbReference type="GO" id="GO:0016787">
    <property type="term" value="F:hydrolase activity"/>
    <property type="evidence" value="ECO:0007669"/>
    <property type="project" value="UniProtKB-KW"/>
</dbReference>
<reference evidence="2" key="1">
    <citation type="journal article" date="2019" name="Int. J. Syst. Evol. Microbiol.">
        <title>The Global Catalogue of Microorganisms (GCM) 10K type strain sequencing project: providing services to taxonomists for standard genome sequencing and annotation.</title>
        <authorList>
            <consortium name="The Broad Institute Genomics Platform"/>
            <consortium name="The Broad Institute Genome Sequencing Center for Infectious Disease"/>
            <person name="Wu L."/>
            <person name="Ma J."/>
        </authorList>
    </citation>
    <scope>NUCLEOTIDE SEQUENCE [LARGE SCALE GENOMIC DNA]</scope>
    <source>
        <strain evidence="2">CGMCC 4.1467</strain>
    </source>
</reference>
<dbReference type="InterPro" id="IPR037175">
    <property type="entry name" value="KFase_sf"/>
</dbReference>
<protein>
    <submittedName>
        <fullName evidence="1">Cyclase family protein</fullName>
        <ecNumber evidence="1">3.5.-.-</ecNumber>
    </submittedName>
</protein>
<evidence type="ECO:0000313" key="2">
    <source>
        <dbReference type="Proteomes" id="UP001596472"/>
    </source>
</evidence>
<accession>A0ABW2L6Z8</accession>
<dbReference type="Proteomes" id="UP001596472">
    <property type="component" value="Unassembled WGS sequence"/>
</dbReference>
<keyword evidence="2" id="KW-1185">Reference proteome</keyword>
<dbReference type="RefSeq" id="WP_379713191.1">
    <property type="nucleotide sequence ID" value="NZ_JBHTBS010000006.1"/>
</dbReference>
<dbReference type="PANTHER" id="PTHR31118:SF32">
    <property type="entry name" value="KYNURENINE FORMAMIDASE"/>
    <property type="match status" value="1"/>
</dbReference>
<proteinExistence type="predicted"/>
<name>A0ABW2L6Z8_9BACT</name>
<dbReference type="Pfam" id="PF04199">
    <property type="entry name" value="Cyclase"/>
    <property type="match status" value="1"/>
</dbReference>
<organism evidence="1 2">
    <name type="scientific">Haloferula chungangensis</name>
    <dbReference type="NCBI Taxonomy" id="1048331"/>
    <lineage>
        <taxon>Bacteria</taxon>
        <taxon>Pseudomonadati</taxon>
        <taxon>Verrucomicrobiota</taxon>
        <taxon>Verrucomicrobiia</taxon>
        <taxon>Verrucomicrobiales</taxon>
        <taxon>Verrucomicrobiaceae</taxon>
        <taxon>Haloferula</taxon>
    </lineage>
</organism>
<dbReference type="EMBL" id="JBHTBS010000006">
    <property type="protein sequence ID" value="MFC7338176.1"/>
    <property type="molecule type" value="Genomic_DNA"/>
</dbReference>
<sequence length="215" mass="23571">MAIYDLSRSICDGDPGVRVSPARTLEKDGWNASTLELYSHSGTHMDAPWHFGCGEATIDETPLSTCMGPAHIVRLPDTQDAEWLTVGHLGALAENFTAGHSLILHTGWSRFFDQPDIYRRKLPRISEELARWCVEKRVRMLGVEPPSVADVNSIEEVTTIHQILLGGGVTIIEGLVNLESIPTDHCHFAAFPLKIHHGDGSPCRALASDQPFPSA</sequence>
<dbReference type="InterPro" id="IPR007325">
    <property type="entry name" value="KFase/CYL"/>
</dbReference>
<dbReference type="SUPFAM" id="SSF102198">
    <property type="entry name" value="Putative cyclase"/>
    <property type="match status" value="1"/>
</dbReference>